<proteinExistence type="inferred from homology"/>
<feature type="compositionally biased region" description="Basic and acidic residues" evidence="3">
    <location>
        <begin position="183"/>
        <end position="192"/>
    </location>
</feature>
<feature type="region of interest" description="Disordered" evidence="3">
    <location>
        <begin position="183"/>
        <end position="290"/>
    </location>
</feature>
<dbReference type="STRING" id="28377.ENSACAP00000006564"/>
<dbReference type="GeneTree" id="ENSGT00390000004214"/>
<dbReference type="Ensembl" id="ENSACAT00000006709.4">
    <property type="protein sequence ID" value="ENSACAP00000006564.2"/>
    <property type="gene ID" value="ENSACAG00000006714.4"/>
</dbReference>
<dbReference type="AlphaFoldDB" id="G1KFM9"/>
<evidence type="ECO:0000259" key="4">
    <source>
        <dbReference type="Pfam" id="PF12928"/>
    </source>
</evidence>
<feature type="region of interest" description="Disordered" evidence="3">
    <location>
        <begin position="22"/>
        <end position="50"/>
    </location>
</feature>
<dbReference type="PANTHER" id="PTHR21027">
    <property type="entry name" value="TRNA-SPLICING ENDONUCLEASE SUBUNIT SEN54"/>
    <property type="match status" value="1"/>
</dbReference>
<evidence type="ECO:0000256" key="1">
    <source>
        <dbReference type="ARBA" id="ARBA00005736"/>
    </source>
</evidence>
<dbReference type="eggNOG" id="KOG4772">
    <property type="taxonomic scope" value="Eukaryota"/>
</dbReference>
<protein>
    <submittedName>
        <fullName evidence="5">tRNA splicing endonuclease subunit 54</fullName>
    </submittedName>
</protein>
<feature type="compositionally biased region" description="Basic and acidic residues" evidence="3">
    <location>
        <begin position="204"/>
        <end position="223"/>
    </location>
</feature>
<dbReference type="GO" id="GO:0000379">
    <property type="term" value="P:tRNA-type intron splice site recognition and cleavage"/>
    <property type="evidence" value="ECO:0000318"/>
    <property type="project" value="GO_Central"/>
</dbReference>
<reference evidence="5 6" key="1">
    <citation type="submission" date="2009-12" db="EMBL/GenBank/DDBJ databases">
        <title>The Genome Sequence of Anolis carolinensis (Green Anole Lizard).</title>
        <authorList>
            <consortium name="The Genome Sequencing Platform"/>
            <person name="Di Palma F."/>
            <person name="Alfoldi J."/>
            <person name="Heiman D."/>
            <person name="Young S."/>
            <person name="Grabherr M."/>
            <person name="Johnson J."/>
            <person name="Lander E.S."/>
            <person name="Lindblad-Toh K."/>
        </authorList>
    </citation>
    <scope>NUCLEOTIDE SEQUENCE [LARGE SCALE GENOMIC DNA]</scope>
    <source>
        <strain evidence="5 6">JBL SC #1</strain>
    </source>
</reference>
<dbReference type="HOGENOM" id="CLU_033069_1_0_1"/>
<dbReference type="GeneID" id="100556693"/>
<dbReference type="PANTHER" id="PTHR21027:SF1">
    <property type="entry name" value="TRNA-SPLICING ENDONUCLEASE SUBUNIT SEN54"/>
    <property type="match status" value="1"/>
</dbReference>
<dbReference type="Bgee" id="ENSACAG00000006714">
    <property type="expression patterns" value="Expressed in forelimb bud and 12 other cell types or tissues"/>
</dbReference>
<evidence type="ECO:0000256" key="3">
    <source>
        <dbReference type="SAM" id="MobiDB-lite"/>
    </source>
</evidence>
<dbReference type="Pfam" id="PF12928">
    <property type="entry name" value="tRNA_int_end_N2"/>
    <property type="match status" value="1"/>
</dbReference>
<accession>G1KFM9</accession>
<dbReference type="OMA" id="AMVLQHI"/>
<organism evidence="5 6">
    <name type="scientific">Anolis carolinensis</name>
    <name type="common">Green anole</name>
    <name type="synonym">American chameleon</name>
    <dbReference type="NCBI Taxonomy" id="28377"/>
    <lineage>
        <taxon>Eukaryota</taxon>
        <taxon>Metazoa</taxon>
        <taxon>Chordata</taxon>
        <taxon>Craniata</taxon>
        <taxon>Vertebrata</taxon>
        <taxon>Euteleostomi</taxon>
        <taxon>Lepidosauria</taxon>
        <taxon>Squamata</taxon>
        <taxon>Bifurcata</taxon>
        <taxon>Unidentata</taxon>
        <taxon>Episquamata</taxon>
        <taxon>Toxicofera</taxon>
        <taxon>Iguania</taxon>
        <taxon>Dactyloidae</taxon>
        <taxon>Anolis</taxon>
    </lineage>
</organism>
<sequence length="525" mass="60958">MEPERQPNAGRRLLSPAELLAARSRDHKIPQRSHGQKDFTPDGSKEQEERLRQCRQEHWQLLEEERVERLGSLVKAEWKPGEAIVELKSPAGKFWHTMGFMDQGKQCLLPEEALYLLECGSIQLFYKDLPLSIQEAYENLLTQKSMSLLKYQVFCHLKRLGYIVLRFRPSSVPTLYEAQLNLDDHSRNTEGGRHKRKRSSSSRLQDEKPRTSEKSLEWKESPKKARRHHERSSHPPSDSSSSKERKKASDLQCTILETIPSSSATQQHEESPVCGQQRSKKNSRAGYDDVRPSRWDFSTITFPNVGADGPCTILPQPDKKVLPENVTAREVDVAVWRVRLNQKHERLTRKEREQLRWESRYKSSVNEDNEVRHCSNWQEYKALLEERRLWKKRSRPAHLWEQRVTPLVKPDQGRATADVLQQISVFQASHILDKASRLQNNSRGLMIDFDVYQADVASRFKKNDPGKPSVRMCVRRFDEQIPSLRALKQLTYQSGDIPLVFALVDNGDIAFYSFKEFKLPTDIQP</sequence>
<feature type="domain" description="tRNA-splicing endonuclease subunit Sen54 N-terminal" evidence="4">
    <location>
        <begin position="59"/>
        <end position="126"/>
    </location>
</feature>
<feature type="compositionally biased region" description="Basic and acidic residues" evidence="3">
    <location>
        <begin position="23"/>
        <end position="50"/>
    </location>
</feature>
<name>G1KFM9_ANOCA</name>
<evidence type="ECO:0000313" key="6">
    <source>
        <dbReference type="Proteomes" id="UP000001646"/>
    </source>
</evidence>
<dbReference type="Proteomes" id="UP000001646">
    <property type="component" value="Chromosome 2"/>
</dbReference>
<dbReference type="InterPro" id="IPR024336">
    <property type="entry name" value="tRNA_splic_suSen54_N"/>
</dbReference>
<comment type="similarity">
    <text evidence="1">Belongs to the SEN54 family.</text>
</comment>
<gene>
    <name evidence="5" type="primary">TSEN54</name>
</gene>
<keyword evidence="6" id="KW-1185">Reference proteome</keyword>
<dbReference type="RefSeq" id="XP_062826673.1">
    <property type="nucleotide sequence ID" value="XM_062970603.1"/>
</dbReference>
<dbReference type="InParanoid" id="G1KFM9"/>
<reference evidence="5" key="3">
    <citation type="submission" date="2025-09" db="UniProtKB">
        <authorList>
            <consortium name="Ensembl"/>
        </authorList>
    </citation>
    <scope>IDENTIFICATION</scope>
</reference>
<dbReference type="GO" id="GO:0000214">
    <property type="term" value="C:tRNA-intron endonuclease complex"/>
    <property type="evidence" value="ECO:0000318"/>
    <property type="project" value="GO_Central"/>
</dbReference>
<keyword evidence="2" id="KW-0819">tRNA processing</keyword>
<reference evidence="5" key="2">
    <citation type="submission" date="2025-08" db="UniProtKB">
        <authorList>
            <consortium name="Ensembl"/>
        </authorList>
    </citation>
    <scope>IDENTIFICATION</scope>
</reference>
<evidence type="ECO:0000256" key="2">
    <source>
        <dbReference type="ARBA" id="ARBA00022694"/>
    </source>
</evidence>
<dbReference type="InterPro" id="IPR024337">
    <property type="entry name" value="tRNA_splic_suSen54"/>
</dbReference>
<evidence type="ECO:0000313" key="5">
    <source>
        <dbReference type="Ensembl" id="ENSACAP00000006564.2"/>
    </source>
</evidence>